<evidence type="ECO:0000256" key="5">
    <source>
        <dbReference type="PIRSR" id="PIRSR000350-4"/>
    </source>
</evidence>
<keyword evidence="4" id="KW-0547">Nucleotide-binding</keyword>
<dbReference type="Pfam" id="PF02852">
    <property type="entry name" value="Pyr_redox_dim"/>
    <property type="match status" value="1"/>
</dbReference>
<dbReference type="GO" id="GO:0016491">
    <property type="term" value="F:oxidoreductase activity"/>
    <property type="evidence" value="ECO:0007669"/>
    <property type="project" value="InterPro"/>
</dbReference>
<evidence type="ECO:0000256" key="1">
    <source>
        <dbReference type="ARBA" id="ARBA00007532"/>
    </source>
</evidence>
<feature type="binding site" evidence="4">
    <location>
        <position position="303"/>
    </location>
    <ligand>
        <name>FAD</name>
        <dbReference type="ChEBI" id="CHEBI:57692"/>
    </ligand>
</feature>
<dbReference type="PANTHER" id="PTHR43014">
    <property type="entry name" value="MERCURIC REDUCTASE"/>
    <property type="match status" value="1"/>
</dbReference>
<dbReference type="InterPro" id="IPR036188">
    <property type="entry name" value="FAD/NAD-bd_sf"/>
</dbReference>
<comment type="similarity">
    <text evidence="1">Belongs to the class-I pyridine nucleotide-disulfide oxidoreductase family.</text>
</comment>
<organism evidence="8 9">
    <name type="scientific">Sphingomonas aurantiaca</name>
    <dbReference type="NCBI Taxonomy" id="185949"/>
    <lineage>
        <taxon>Bacteria</taxon>
        <taxon>Pseudomonadati</taxon>
        <taxon>Pseudomonadota</taxon>
        <taxon>Alphaproteobacteria</taxon>
        <taxon>Sphingomonadales</taxon>
        <taxon>Sphingomonadaceae</taxon>
        <taxon>Sphingomonas</taxon>
    </lineage>
</organism>
<dbReference type="PANTHER" id="PTHR43014:SF5">
    <property type="entry name" value="GLUTATHIONE REDUCTASE (NADPH)"/>
    <property type="match status" value="1"/>
</dbReference>
<protein>
    <submittedName>
        <fullName evidence="8">Pyridine nucleotide-disulfide oxidoreductase</fullName>
    </submittedName>
</protein>
<dbReference type="InterPro" id="IPR023753">
    <property type="entry name" value="FAD/NAD-binding_dom"/>
</dbReference>
<evidence type="ECO:0000259" key="6">
    <source>
        <dbReference type="Pfam" id="PF02852"/>
    </source>
</evidence>
<dbReference type="PIRSF" id="PIRSF000350">
    <property type="entry name" value="Mercury_reductase_MerA"/>
    <property type="match status" value="1"/>
</dbReference>
<dbReference type="Pfam" id="PF07992">
    <property type="entry name" value="Pyr_redox_2"/>
    <property type="match status" value="1"/>
</dbReference>
<evidence type="ECO:0000256" key="4">
    <source>
        <dbReference type="PIRSR" id="PIRSR000350-3"/>
    </source>
</evidence>
<reference evidence="8 9" key="1">
    <citation type="submission" date="2019-09" db="EMBL/GenBank/DDBJ databases">
        <authorList>
            <person name="Dittami M. S."/>
        </authorList>
    </citation>
    <scope>NUCLEOTIDE SEQUENCE [LARGE SCALE GENOMIC DNA]</scope>
    <source>
        <strain evidence="8">SPHINGO391</strain>
    </source>
</reference>
<feature type="domain" description="FAD/NAD(P)-binding" evidence="7">
    <location>
        <begin position="5"/>
        <end position="319"/>
    </location>
</feature>
<dbReference type="AlphaFoldDB" id="A0A5E7XYV2"/>
<gene>
    <name evidence="8" type="ORF">SPHINGO391_300037</name>
</gene>
<dbReference type="InterPro" id="IPR004099">
    <property type="entry name" value="Pyr_nucl-diS_OxRdtase_dimer"/>
</dbReference>
<feature type="disulfide bond" description="Redox-active" evidence="5">
    <location>
        <begin position="42"/>
        <end position="47"/>
    </location>
</feature>
<keyword evidence="4" id="KW-0520">NAD</keyword>
<feature type="binding site" evidence="4">
    <location>
        <position position="262"/>
    </location>
    <ligand>
        <name>NAD(+)</name>
        <dbReference type="ChEBI" id="CHEBI:57540"/>
    </ligand>
</feature>
<evidence type="ECO:0000313" key="9">
    <source>
        <dbReference type="Proteomes" id="UP000326857"/>
    </source>
</evidence>
<keyword evidence="2" id="KW-0285">Flavoprotein</keyword>
<evidence type="ECO:0000256" key="2">
    <source>
        <dbReference type="ARBA" id="ARBA00022630"/>
    </source>
</evidence>
<evidence type="ECO:0000313" key="8">
    <source>
        <dbReference type="EMBL" id="VVS99424.1"/>
    </source>
</evidence>
<dbReference type="PRINTS" id="PR00411">
    <property type="entry name" value="PNDRDTASEI"/>
</dbReference>
<dbReference type="InterPro" id="IPR001100">
    <property type="entry name" value="Pyr_nuc-diS_OxRdtase"/>
</dbReference>
<dbReference type="Proteomes" id="UP000326857">
    <property type="component" value="Unassembled WGS sequence"/>
</dbReference>
<keyword evidence="3 4" id="KW-0274">FAD</keyword>
<evidence type="ECO:0000256" key="3">
    <source>
        <dbReference type="ARBA" id="ARBA00022827"/>
    </source>
</evidence>
<dbReference type="SUPFAM" id="SSF55424">
    <property type="entry name" value="FAD/NAD-linked reductases, dimerisation (C-terminal) domain"/>
    <property type="match status" value="1"/>
</dbReference>
<dbReference type="SUPFAM" id="SSF51905">
    <property type="entry name" value="FAD/NAD(P)-binding domain"/>
    <property type="match status" value="1"/>
</dbReference>
<dbReference type="Gene3D" id="3.50.50.60">
    <property type="entry name" value="FAD/NAD(P)-binding domain"/>
    <property type="match status" value="2"/>
</dbReference>
<dbReference type="InterPro" id="IPR016156">
    <property type="entry name" value="FAD/NAD-linked_Rdtase_dimer_sf"/>
</dbReference>
<comment type="cofactor">
    <cofactor evidence="4">
        <name>FAD</name>
        <dbReference type="ChEBI" id="CHEBI:57692"/>
    </cofactor>
    <text evidence="4">Binds 1 FAD per subunit.</text>
</comment>
<dbReference type="EMBL" id="CABVLI010000024">
    <property type="protein sequence ID" value="VVS99424.1"/>
    <property type="molecule type" value="Genomic_DNA"/>
</dbReference>
<sequence>MPETYDLVVIGAGTAARVAAMRVRKAGKSVAVIDCRPYGGTCALRGCDPKKMLRHGAAVIDNARRMRRNGVVGEDRIDWRELMAFKRTFTDPVPGKQEQSYHDAGVETFYGSVRFTGANTLVVEGKTLTGRHVLIASGAEPVPLGLSGEEHVIDNEAFLAMERLPRRIVVVGGGYIAAEFSTIAANAGAEVTILQRGPRMLTGFDPDLVGWLTPRLRDAGIDVQLDTVVEAIDKTGDGFLVRASTGGESKSFAADLVVHAAGRRPALEALDLDAAGIAHEHGRLTLNEHLQSVSNPAVYAAGDAAQMGPPLTPVSSHDGKVVAGNILEGNHLQPDYRGVPSVAFTLPPIASVGLGEAEARKRGIRFRVNSSFVPGWYTAKQAAEPVYGFKVLVDEGDDSIVGAHLVGPHAEEVINLFALAIRHHLTAGDLRSTMFAYPTGASDIGSMLG</sequence>
<feature type="binding site" evidence="4">
    <location>
        <begin position="172"/>
        <end position="179"/>
    </location>
    <ligand>
        <name>NAD(+)</name>
        <dbReference type="ChEBI" id="CHEBI:57540"/>
    </ligand>
</feature>
<dbReference type="PRINTS" id="PR00368">
    <property type="entry name" value="FADPNR"/>
</dbReference>
<feature type="binding site" evidence="4">
    <location>
        <position position="51"/>
    </location>
    <ligand>
        <name>FAD</name>
        <dbReference type="ChEBI" id="CHEBI:57692"/>
    </ligand>
</feature>
<dbReference type="RefSeq" id="WP_151989812.1">
    <property type="nucleotide sequence ID" value="NZ_LR701523.1"/>
</dbReference>
<accession>A0A5E7XYV2</accession>
<dbReference type="GO" id="GO:0000166">
    <property type="term" value="F:nucleotide binding"/>
    <property type="evidence" value="ECO:0007669"/>
    <property type="project" value="UniProtKB-KW"/>
</dbReference>
<feature type="domain" description="Pyridine nucleotide-disulphide oxidoreductase dimerisation" evidence="6">
    <location>
        <begin position="339"/>
        <end position="443"/>
    </location>
</feature>
<evidence type="ECO:0000259" key="7">
    <source>
        <dbReference type="Pfam" id="PF07992"/>
    </source>
</evidence>
<dbReference type="Gene3D" id="3.30.390.30">
    <property type="match status" value="1"/>
</dbReference>
<proteinExistence type="inferred from homology"/>
<name>A0A5E7XYV2_9SPHN</name>